<dbReference type="GO" id="GO:0016747">
    <property type="term" value="F:acyltransferase activity, transferring groups other than amino-acyl groups"/>
    <property type="evidence" value="ECO:0007669"/>
    <property type="project" value="InterPro"/>
</dbReference>
<dbReference type="PANTHER" id="PTHR43415:SF3">
    <property type="entry name" value="GNAT-FAMILY ACETYLTRANSFERASE"/>
    <property type="match status" value="1"/>
</dbReference>
<protein>
    <submittedName>
        <fullName evidence="2">RimJ/RimL family protein N-acetyltransferase</fullName>
    </submittedName>
</protein>
<organism evidence="2 3">
    <name type="scientific">Marinoscillum furvescens DSM 4134</name>
    <dbReference type="NCBI Taxonomy" id="1122208"/>
    <lineage>
        <taxon>Bacteria</taxon>
        <taxon>Pseudomonadati</taxon>
        <taxon>Bacteroidota</taxon>
        <taxon>Cytophagia</taxon>
        <taxon>Cytophagales</taxon>
        <taxon>Reichenbachiellaceae</taxon>
        <taxon>Marinoscillum</taxon>
    </lineage>
</organism>
<comment type="caution">
    <text evidence="2">The sequence shown here is derived from an EMBL/GenBank/DDBJ whole genome shotgun (WGS) entry which is preliminary data.</text>
</comment>
<dbReference type="AlphaFoldDB" id="A0A3D9KXD6"/>
<evidence type="ECO:0000313" key="2">
    <source>
        <dbReference type="EMBL" id="RED92315.1"/>
    </source>
</evidence>
<proteinExistence type="predicted"/>
<evidence type="ECO:0000313" key="3">
    <source>
        <dbReference type="Proteomes" id="UP000256779"/>
    </source>
</evidence>
<dbReference type="InterPro" id="IPR000182">
    <property type="entry name" value="GNAT_dom"/>
</dbReference>
<reference evidence="2 3" key="1">
    <citation type="submission" date="2018-07" db="EMBL/GenBank/DDBJ databases">
        <title>Genomic Encyclopedia of Type Strains, Phase IV (KMG-IV): sequencing the most valuable type-strain genomes for metagenomic binning, comparative biology and taxonomic classification.</title>
        <authorList>
            <person name="Goeker M."/>
        </authorList>
    </citation>
    <scope>NUCLEOTIDE SEQUENCE [LARGE SCALE GENOMIC DNA]</scope>
    <source>
        <strain evidence="2 3">DSM 4134</strain>
    </source>
</reference>
<dbReference type="SUPFAM" id="SSF55729">
    <property type="entry name" value="Acyl-CoA N-acyltransferases (Nat)"/>
    <property type="match status" value="1"/>
</dbReference>
<dbReference type="InterPro" id="IPR016181">
    <property type="entry name" value="Acyl_CoA_acyltransferase"/>
</dbReference>
<sequence>MIITGNRISLERITADDLELLRSWRNKPEIRSQMEYQQHISAEAQKQWFDSLDPKLNYFFKISYASEAIGLIQIQNLNTSTHTADSGLYIAKPSFWRTPIPYLASLPLLDLAFNFLKIKTLTAKVKKTNEAALNYNRSLGYHSQTDTNSSFTRLVCTRESFLATANHPHFLRFQQSYQATGLAANQEGLFISATIPES</sequence>
<gene>
    <name evidence="2" type="ORF">C7460_13129</name>
</gene>
<dbReference type="Gene3D" id="3.40.630.30">
    <property type="match status" value="1"/>
</dbReference>
<keyword evidence="3" id="KW-1185">Reference proteome</keyword>
<evidence type="ECO:0000259" key="1">
    <source>
        <dbReference type="Pfam" id="PF13302"/>
    </source>
</evidence>
<keyword evidence="2" id="KW-0808">Transferase</keyword>
<feature type="domain" description="N-acetyltransferase" evidence="1">
    <location>
        <begin position="7"/>
        <end position="141"/>
    </location>
</feature>
<dbReference type="Pfam" id="PF13302">
    <property type="entry name" value="Acetyltransf_3"/>
    <property type="match status" value="1"/>
</dbReference>
<dbReference type="PANTHER" id="PTHR43415">
    <property type="entry name" value="SPERMIDINE N(1)-ACETYLTRANSFERASE"/>
    <property type="match status" value="1"/>
</dbReference>
<name>A0A3D9KXD6_MARFU</name>
<dbReference type="RefSeq" id="WP_115870271.1">
    <property type="nucleotide sequence ID" value="NZ_QREG01000031.1"/>
</dbReference>
<dbReference type="OrthoDB" id="9799096at2"/>
<dbReference type="EMBL" id="QREG01000031">
    <property type="protein sequence ID" value="RED92315.1"/>
    <property type="molecule type" value="Genomic_DNA"/>
</dbReference>
<dbReference type="Proteomes" id="UP000256779">
    <property type="component" value="Unassembled WGS sequence"/>
</dbReference>
<accession>A0A3D9KXD6</accession>